<evidence type="ECO:0000313" key="8">
    <source>
        <dbReference type="Proteomes" id="UP000317550"/>
    </source>
</evidence>
<dbReference type="InterPro" id="IPR029063">
    <property type="entry name" value="SAM-dependent_MTases_sf"/>
</dbReference>
<dbReference type="GO" id="GO:0009007">
    <property type="term" value="F:site-specific DNA-methyltransferase (adenine-specific) activity"/>
    <property type="evidence" value="ECO:0007669"/>
    <property type="project" value="TreeGrafter"/>
</dbReference>
<name>A0A516SHQ5_9NEIS</name>
<dbReference type="OrthoDB" id="9773060at2"/>
<dbReference type="EC" id="2.1.1.-" evidence="4"/>
<feature type="domain" description="DNA methylase N-4/N-6" evidence="6">
    <location>
        <begin position="28"/>
        <end position="350"/>
    </location>
</feature>
<evidence type="ECO:0000256" key="5">
    <source>
        <dbReference type="SAM" id="MobiDB-lite"/>
    </source>
</evidence>
<dbReference type="Proteomes" id="UP000317550">
    <property type="component" value="Chromosome"/>
</dbReference>
<dbReference type="EMBL" id="CP041730">
    <property type="protein sequence ID" value="QDQ27689.1"/>
    <property type="molecule type" value="Genomic_DNA"/>
</dbReference>
<dbReference type="GO" id="GO:0005737">
    <property type="term" value="C:cytoplasm"/>
    <property type="evidence" value="ECO:0007669"/>
    <property type="project" value="TreeGrafter"/>
</dbReference>
<dbReference type="Pfam" id="PF01555">
    <property type="entry name" value="N6_N4_Mtase"/>
    <property type="match status" value="1"/>
</dbReference>
<dbReference type="GO" id="GO:0003677">
    <property type="term" value="F:DNA binding"/>
    <property type="evidence" value="ECO:0007669"/>
    <property type="project" value="InterPro"/>
</dbReference>
<evidence type="ECO:0000256" key="4">
    <source>
        <dbReference type="RuleBase" id="RU362026"/>
    </source>
</evidence>
<dbReference type="PROSITE" id="PS00092">
    <property type="entry name" value="N6_MTASE"/>
    <property type="match status" value="1"/>
</dbReference>
<evidence type="ECO:0000256" key="2">
    <source>
        <dbReference type="ARBA" id="ARBA00022603"/>
    </source>
</evidence>
<keyword evidence="3 7" id="KW-0808">Transferase</keyword>
<protein>
    <recommendedName>
        <fullName evidence="4">Methyltransferase</fullName>
        <ecNumber evidence="4">2.1.1.-</ecNumber>
    </recommendedName>
</protein>
<feature type="region of interest" description="Disordered" evidence="5">
    <location>
        <begin position="355"/>
        <end position="374"/>
    </location>
</feature>
<dbReference type="InterPro" id="IPR002052">
    <property type="entry name" value="DNA_methylase_N6_adenine_CS"/>
</dbReference>
<dbReference type="REBASE" id="355874">
    <property type="entry name" value="M.CspR344ORF15765P"/>
</dbReference>
<evidence type="ECO:0000256" key="3">
    <source>
        <dbReference type="ARBA" id="ARBA00022679"/>
    </source>
</evidence>
<keyword evidence="2 7" id="KW-0489">Methyltransferase</keyword>
<evidence type="ECO:0000259" key="6">
    <source>
        <dbReference type="Pfam" id="PF01555"/>
    </source>
</evidence>
<dbReference type="InterPro" id="IPR002941">
    <property type="entry name" value="DNA_methylase_N4/N6"/>
</dbReference>
<sequence>MAPVSSSRFTLYQANCLPTMAAMPAQSVDAIITDPPYFKVKAEQWDRQWQSADAFAVWLAQVLGQFARLLKPNGSLYLFASPQMAARVELLVAERMRVLNHIVWLKPQGTHLRACRAKQRQFHPQTERIIFAEQYGAKRIDSGATGYAAQCSQSRSSVFEPLRAYLDEERKRAGWSCAAIDAAWRDWRGNTAKGGMSSHWFGHSQWALPTETAYLWLRHLFNHSQPGGRDNGRRPLSREHAHLQAEYQLLRQDYEELKQAHQQLRRPFHLQHGMPYTDVWQFPTVPPRKGKHPCEKPLDLMRHIVASSTRPGQVVLDAFMGSGSTGVAALEAGCRFIGIEQESSSYQMAQARLKRSAQRDDHYPDAVFSDGLAE</sequence>
<dbReference type="GO" id="GO:0008170">
    <property type="term" value="F:N-methyltransferase activity"/>
    <property type="evidence" value="ECO:0007669"/>
    <property type="project" value="InterPro"/>
</dbReference>
<dbReference type="RefSeq" id="WP_144279077.1">
    <property type="nucleotide sequence ID" value="NZ_CP041730.1"/>
</dbReference>
<evidence type="ECO:0000256" key="1">
    <source>
        <dbReference type="ARBA" id="ARBA00006594"/>
    </source>
</evidence>
<dbReference type="Gene3D" id="3.40.50.150">
    <property type="entry name" value="Vaccinia Virus protein VP39"/>
    <property type="match status" value="1"/>
</dbReference>
<comment type="similarity">
    <text evidence="1 4">Belongs to the N(4)/N(6)-methyltransferase family.</text>
</comment>
<dbReference type="CDD" id="cd02440">
    <property type="entry name" value="AdoMet_MTases"/>
    <property type="match status" value="1"/>
</dbReference>
<reference evidence="8" key="1">
    <citation type="submission" date="2019-07" db="EMBL/GenBank/DDBJ databases">
        <title>Chitinimonas sp. nov., isolated from Ny-Alesund, arctica soil.</title>
        <authorList>
            <person name="Xu Q."/>
            <person name="Peng F."/>
        </authorList>
    </citation>
    <scope>NUCLEOTIDE SEQUENCE [LARGE SCALE GENOMIC DNA]</scope>
    <source>
        <strain evidence="8">R3-44</strain>
    </source>
</reference>
<dbReference type="KEGG" id="cari:FNU76_15765"/>
<dbReference type="GO" id="GO:0032259">
    <property type="term" value="P:methylation"/>
    <property type="evidence" value="ECO:0007669"/>
    <property type="project" value="UniProtKB-KW"/>
</dbReference>
<dbReference type="PANTHER" id="PTHR13370">
    <property type="entry name" value="RNA METHYLASE-RELATED"/>
    <property type="match status" value="1"/>
</dbReference>
<dbReference type="PRINTS" id="PR00508">
    <property type="entry name" value="S21N4MTFRASE"/>
</dbReference>
<accession>A0A516SHQ5</accession>
<dbReference type="AlphaFoldDB" id="A0A516SHQ5"/>
<dbReference type="InterPro" id="IPR001091">
    <property type="entry name" value="RM_Methyltransferase"/>
</dbReference>
<organism evidence="7 8">
    <name type="scientific">Chitinimonas arctica</name>
    <dbReference type="NCBI Taxonomy" id="2594795"/>
    <lineage>
        <taxon>Bacteria</taxon>
        <taxon>Pseudomonadati</taxon>
        <taxon>Pseudomonadota</taxon>
        <taxon>Betaproteobacteria</taxon>
        <taxon>Neisseriales</taxon>
        <taxon>Chitinibacteraceae</taxon>
        <taxon>Chitinimonas</taxon>
    </lineage>
</organism>
<keyword evidence="8" id="KW-1185">Reference proteome</keyword>
<dbReference type="PANTHER" id="PTHR13370:SF3">
    <property type="entry name" value="TRNA (GUANINE(10)-N2)-METHYLTRANSFERASE HOMOLOG"/>
    <property type="match status" value="1"/>
</dbReference>
<proteinExistence type="inferred from homology"/>
<dbReference type="SUPFAM" id="SSF53335">
    <property type="entry name" value="S-adenosyl-L-methionine-dependent methyltransferases"/>
    <property type="match status" value="1"/>
</dbReference>
<gene>
    <name evidence="7" type="ORF">FNU76_15765</name>
</gene>
<evidence type="ECO:0000313" key="7">
    <source>
        <dbReference type="EMBL" id="QDQ27689.1"/>
    </source>
</evidence>